<protein>
    <submittedName>
        <fullName evidence="1">Uncharacterized protein</fullName>
    </submittedName>
</protein>
<evidence type="ECO:0000313" key="2">
    <source>
        <dbReference type="Proteomes" id="UP001469553"/>
    </source>
</evidence>
<proteinExistence type="predicted"/>
<feature type="non-terminal residue" evidence="1">
    <location>
        <position position="1"/>
    </location>
</feature>
<gene>
    <name evidence="1" type="ORF">AMECASPLE_024869</name>
</gene>
<dbReference type="Proteomes" id="UP001469553">
    <property type="component" value="Unassembled WGS sequence"/>
</dbReference>
<sequence length="59" mass="6398">LNSSLQLSMPNGKVLGVVQRRTPECRQAGSMTQGAVCWCHQDGDWKGQDGSEAQLCTHP</sequence>
<accession>A0ABV0ZQ22</accession>
<dbReference type="EMBL" id="JAHRIP010068237">
    <property type="protein sequence ID" value="MEQ2308121.1"/>
    <property type="molecule type" value="Genomic_DNA"/>
</dbReference>
<reference evidence="1 2" key="1">
    <citation type="submission" date="2021-06" db="EMBL/GenBank/DDBJ databases">
        <authorList>
            <person name="Palmer J.M."/>
        </authorList>
    </citation>
    <scope>NUCLEOTIDE SEQUENCE [LARGE SCALE GENOMIC DNA]</scope>
    <source>
        <strain evidence="1 2">AS_MEX2019</strain>
        <tissue evidence="1">Muscle</tissue>
    </source>
</reference>
<name>A0ABV0ZQ22_9TELE</name>
<keyword evidence="2" id="KW-1185">Reference proteome</keyword>
<organism evidence="1 2">
    <name type="scientific">Ameca splendens</name>
    <dbReference type="NCBI Taxonomy" id="208324"/>
    <lineage>
        <taxon>Eukaryota</taxon>
        <taxon>Metazoa</taxon>
        <taxon>Chordata</taxon>
        <taxon>Craniata</taxon>
        <taxon>Vertebrata</taxon>
        <taxon>Euteleostomi</taxon>
        <taxon>Actinopterygii</taxon>
        <taxon>Neopterygii</taxon>
        <taxon>Teleostei</taxon>
        <taxon>Neoteleostei</taxon>
        <taxon>Acanthomorphata</taxon>
        <taxon>Ovalentaria</taxon>
        <taxon>Atherinomorphae</taxon>
        <taxon>Cyprinodontiformes</taxon>
        <taxon>Goodeidae</taxon>
        <taxon>Ameca</taxon>
    </lineage>
</organism>
<comment type="caution">
    <text evidence="1">The sequence shown here is derived from an EMBL/GenBank/DDBJ whole genome shotgun (WGS) entry which is preliminary data.</text>
</comment>
<evidence type="ECO:0000313" key="1">
    <source>
        <dbReference type="EMBL" id="MEQ2308121.1"/>
    </source>
</evidence>